<dbReference type="RefSeq" id="WP_379726784.1">
    <property type="nucleotide sequence ID" value="NZ_JBHRYJ010000002.1"/>
</dbReference>
<accession>A0ABV7VFT0</accession>
<feature type="transmembrane region" description="Helical" evidence="1">
    <location>
        <begin position="697"/>
        <end position="721"/>
    </location>
</feature>
<sequence length="724" mass="80220">MALQPTSAAEKELIDTGSVSSITTEWSPISAAHNWPKERTIRGDFLTSYIKNKNKEHSSLDISNALIDGPLYLDHLTFEGTLRFSGCEFSNALFLDSAALGNFLVSECRFNSEIYGIGLSVEKDTHLINSVFLKPTTLMGCHIKGTLALSGSRFHSTSEDNAISLESATIGQGVRCRDNFYILGCIDFFSATILGSVEFIEGHIAGKNAKIRFDESTIHGSLRFTRIRLEGPLSINSAHVRRHLQVAKCRLIKHRARLELHSTIVDGPVIVDDSRISSGIMLIALQTKSFVEIRRSLIGNLDEDTSIIGSGASIGLGLYVRNGSRFTKCFKMPLVKIGNSAVIRKSKFYGHPESIGFNQSSISGGIEIGPNVLALGLINLENATVGFDARFIQSCVNLEKQKNREIQKTALNISHSKIAQALIFDTGWRCDGAIRLNNTAVGGDFSIASSTPEKNSINSIIAHGLSVGGAILMHKNLAIGHLDLRDASCRTLIDSEHCWPPQGQMKLDRFIYSNIGGYAPTDVSTRLKWLLRQSSDHLAKNFRPQPFEQLAHVLKRMGHEVDSRTILIEKQRRLRLSGRLGGVLAKFRHAVLDMLVGYGYRPTKALMWGSIVILFGWVVFHIGHSNGYIGPTKARMFLSKAVSQYDPADTLPSLYPSFNGLIYSIDSFLPVLDLQQEAYWVPRHINHKGQVDYSYRIYYWVHTLLGWLITTLAIAGFTGLIKRD</sequence>
<evidence type="ECO:0000256" key="1">
    <source>
        <dbReference type="SAM" id="Phobius"/>
    </source>
</evidence>
<protein>
    <recommendedName>
        <fullName evidence="4">Membrane-associated oxidoreductase</fullName>
    </recommendedName>
</protein>
<name>A0ABV7VFT0_9PROT</name>
<dbReference type="EMBL" id="JBHRYJ010000002">
    <property type="protein sequence ID" value="MFC3676346.1"/>
    <property type="molecule type" value="Genomic_DNA"/>
</dbReference>
<evidence type="ECO:0000313" key="2">
    <source>
        <dbReference type="EMBL" id="MFC3676346.1"/>
    </source>
</evidence>
<comment type="caution">
    <text evidence="2">The sequence shown here is derived from an EMBL/GenBank/DDBJ whole genome shotgun (WGS) entry which is preliminary data.</text>
</comment>
<keyword evidence="1" id="KW-0472">Membrane</keyword>
<dbReference type="Proteomes" id="UP001595711">
    <property type="component" value="Unassembled WGS sequence"/>
</dbReference>
<evidence type="ECO:0008006" key="4">
    <source>
        <dbReference type="Google" id="ProtNLM"/>
    </source>
</evidence>
<proteinExistence type="predicted"/>
<gene>
    <name evidence="2" type="ORF">ACFOOQ_12380</name>
</gene>
<keyword evidence="3" id="KW-1185">Reference proteome</keyword>
<feature type="transmembrane region" description="Helical" evidence="1">
    <location>
        <begin position="605"/>
        <end position="623"/>
    </location>
</feature>
<keyword evidence="1" id="KW-0812">Transmembrane</keyword>
<reference evidence="3" key="1">
    <citation type="journal article" date="2019" name="Int. J. Syst. Evol. Microbiol.">
        <title>The Global Catalogue of Microorganisms (GCM) 10K type strain sequencing project: providing services to taxonomists for standard genome sequencing and annotation.</title>
        <authorList>
            <consortium name="The Broad Institute Genomics Platform"/>
            <consortium name="The Broad Institute Genome Sequencing Center for Infectious Disease"/>
            <person name="Wu L."/>
            <person name="Ma J."/>
        </authorList>
    </citation>
    <scope>NUCLEOTIDE SEQUENCE [LARGE SCALE GENOMIC DNA]</scope>
    <source>
        <strain evidence="3">KCTC 42182</strain>
    </source>
</reference>
<keyword evidence="1" id="KW-1133">Transmembrane helix</keyword>
<evidence type="ECO:0000313" key="3">
    <source>
        <dbReference type="Proteomes" id="UP001595711"/>
    </source>
</evidence>
<organism evidence="2 3">
    <name type="scientific">Ferrovibrio xuzhouensis</name>
    <dbReference type="NCBI Taxonomy" id="1576914"/>
    <lineage>
        <taxon>Bacteria</taxon>
        <taxon>Pseudomonadati</taxon>
        <taxon>Pseudomonadota</taxon>
        <taxon>Alphaproteobacteria</taxon>
        <taxon>Rhodospirillales</taxon>
        <taxon>Rhodospirillaceae</taxon>
        <taxon>Ferrovibrio</taxon>
    </lineage>
</organism>